<dbReference type="GO" id="GO:0016791">
    <property type="term" value="F:phosphatase activity"/>
    <property type="evidence" value="ECO:0007669"/>
    <property type="project" value="TreeGrafter"/>
</dbReference>
<dbReference type="SMART" id="SM00855">
    <property type="entry name" value="PGAM"/>
    <property type="match status" value="1"/>
</dbReference>
<dbReference type="CDD" id="cd07067">
    <property type="entry name" value="HP_PGM_like"/>
    <property type="match status" value="1"/>
</dbReference>
<evidence type="ECO:0000256" key="2">
    <source>
        <dbReference type="PIRSR" id="PIRSR613078-2"/>
    </source>
</evidence>
<protein>
    <submittedName>
        <fullName evidence="4">Plastid phosphoglycerate mutase protein</fullName>
    </submittedName>
</protein>
<feature type="active site" description="Proton donor/acceptor" evidence="1">
    <location>
        <position position="184"/>
    </location>
</feature>
<accession>Q00GN2</accession>
<gene>
    <name evidence="4" type="primary">PGAM</name>
</gene>
<evidence type="ECO:0000256" key="3">
    <source>
        <dbReference type="SAM" id="SignalP"/>
    </source>
</evidence>
<dbReference type="Pfam" id="PF00300">
    <property type="entry name" value="His_Phos_1"/>
    <property type="match status" value="1"/>
</dbReference>
<dbReference type="Gene3D" id="3.40.50.1240">
    <property type="entry name" value="Phosphoglycerate mutase-like"/>
    <property type="match status" value="1"/>
</dbReference>
<dbReference type="InterPro" id="IPR001345">
    <property type="entry name" value="PG/BPGM_mutase_AS"/>
</dbReference>
<proteinExistence type="evidence at transcript level"/>
<dbReference type="PANTHER" id="PTHR48100">
    <property type="entry name" value="BROAD-SPECIFICITY PHOSPHATASE YOR283W-RELATED"/>
    <property type="match status" value="1"/>
</dbReference>
<reference evidence="4" key="1">
    <citation type="journal article" date="2006" name="Mol. Biol. Evol.">
        <title>Chimeric plastid proteome in the Florida 'red tide' dinoflagellate Karenia brevis.</title>
        <authorList>
            <person name="Nosenko T."/>
            <person name="Lidie K.L."/>
            <person name="Van Dolah F.M."/>
            <person name="Lindquist E."/>
            <person name="Cheng J.F."/>
            <person name="Bhattacharya D."/>
        </authorList>
    </citation>
    <scope>NUCLEOTIDE SEQUENCE</scope>
    <source>
        <strain evidence="4">Wilson</strain>
    </source>
</reference>
<feature type="signal peptide" evidence="3">
    <location>
        <begin position="1"/>
        <end position="19"/>
    </location>
</feature>
<evidence type="ECO:0000313" key="4">
    <source>
        <dbReference type="EMBL" id="ABF73003.1"/>
    </source>
</evidence>
<dbReference type="SUPFAM" id="SSF53254">
    <property type="entry name" value="Phosphoglycerate mutase-like"/>
    <property type="match status" value="1"/>
</dbReference>
<organism evidence="4">
    <name type="scientific">Karenia brevis</name>
    <name type="common">Red tide dinoflagellate</name>
    <name type="synonym">Gymnodinium breve</name>
    <dbReference type="NCBI Taxonomy" id="156230"/>
    <lineage>
        <taxon>Eukaryota</taxon>
        <taxon>Sar</taxon>
        <taxon>Alveolata</taxon>
        <taxon>Dinophyceae</taxon>
        <taxon>Gymnodiniales</taxon>
        <taxon>Kareniaceae</taxon>
        <taxon>Karenia</taxon>
    </lineage>
</organism>
<feature type="binding site" evidence="2">
    <location>
        <position position="195"/>
    </location>
    <ligand>
        <name>substrate</name>
    </ligand>
</feature>
<feature type="binding site" evidence="2">
    <location>
        <begin position="103"/>
        <end position="110"/>
    </location>
    <ligand>
        <name>substrate</name>
    </ligand>
</feature>
<feature type="non-terminal residue" evidence="4">
    <location>
        <position position="333"/>
    </location>
</feature>
<feature type="chain" id="PRO_5030174936" evidence="3">
    <location>
        <begin position="20"/>
        <end position="333"/>
    </location>
</feature>
<dbReference type="EMBL" id="DQ531576">
    <property type="protein sequence ID" value="ABF73003.1"/>
    <property type="molecule type" value="mRNA"/>
</dbReference>
<dbReference type="PROSITE" id="PS00175">
    <property type="entry name" value="PG_MUTASE"/>
    <property type="match status" value="1"/>
</dbReference>
<dbReference type="PANTHER" id="PTHR48100:SF10">
    <property type="entry name" value="2-CARBOXY-D-ARABINITOL-1-PHOSPHATASE-RELATED"/>
    <property type="match status" value="1"/>
</dbReference>
<feature type="non-terminal residue" evidence="4">
    <location>
        <position position="1"/>
    </location>
</feature>
<dbReference type="AlphaFoldDB" id="Q00GN2"/>
<dbReference type="InterPro" id="IPR050275">
    <property type="entry name" value="PGM_Phosphatase"/>
</dbReference>
<dbReference type="InterPro" id="IPR029033">
    <property type="entry name" value="His_PPase_superfam"/>
</dbReference>
<feature type="active site" description="Tele-phosphohistidine intermediate" evidence="1">
    <location>
        <position position="104"/>
    </location>
</feature>
<sequence>MIGCAPALVLINLVFLVLACDGTCNDNLVKGKHWPQRIQASEKLQKLAKILLEFNPLLSQSVPEAGCCSDRAARHRSRRLATPACMCPSAAEQAPSKRYLILRHGETNFNAKGILQGSSDISRLTEKGQAQANKAGMELATLSDLPIEQVFVSPLTRATSTLELVAQSLPCSLPEAITLPELREIDLYSWEGKQKEDLKREMPDTYQAWKSADPDFVVDGHYPLVELWQRAKEAWAAIRASEDGKRDIDGVTLIVCHNGIGQALFFSAIGLDASYFRQLSFPNAGALECDWPLGELHASRWRWRLPLDEASSEWRSATAASLDASDGRYDGSI</sequence>
<keyword evidence="3" id="KW-0732">Signal</keyword>
<feature type="binding site" evidence="2">
    <location>
        <position position="157"/>
    </location>
    <ligand>
        <name>substrate</name>
    </ligand>
</feature>
<dbReference type="InterPro" id="IPR013078">
    <property type="entry name" value="His_Pase_superF_clade-1"/>
</dbReference>
<evidence type="ECO:0000256" key="1">
    <source>
        <dbReference type="PIRSR" id="PIRSR613078-1"/>
    </source>
</evidence>
<name>Q00GN2_KARBR</name>